<dbReference type="GO" id="GO:0006506">
    <property type="term" value="P:GPI anchor biosynthetic process"/>
    <property type="evidence" value="ECO:0007669"/>
    <property type="project" value="UniProtKB-UniPathway"/>
</dbReference>
<dbReference type="STRING" id="231916.A0A409Y1I5"/>
<keyword evidence="3" id="KW-0732">Signal</keyword>
<dbReference type="PANTHER" id="PTHR12993">
    <property type="entry name" value="N-ACETYLGLUCOSAMINYL-PHOSPHATIDYLINOSITOL DE-N-ACETYLASE-RELATED"/>
    <property type="match status" value="1"/>
</dbReference>
<comment type="similarity">
    <text evidence="1">Belongs to the PIGL family.</text>
</comment>
<dbReference type="InterPro" id="IPR003737">
    <property type="entry name" value="GlcNAc_PI_deacetylase-related"/>
</dbReference>
<sequence>MLPTSAIIVLVLSVVLGALYKPLDSNSSFATQKPREWAVTSKNILLVTAHPDDETMFFAPTILALQRKSNMSLYHLCLSNGDAEGLGETRWKELQSSLDILGIPPTRRWLVNHPQLRDNQTASWDADVIAKSLEPYVLDLKIDTILTFDQDGVSSHPNHKSIPEGVKALATRISVTPPRLYTLISVSLPLKYISVLSVPLTKVDIYSSFFTQRLELLVIRVLGTWYPELLKPSIPRNPDANGMPTFISGYEEYLKALQAMKAHKSQLVWFRYLYVAFSRYMWVNSYSQVRYTQ</sequence>
<evidence type="ECO:0000313" key="5">
    <source>
        <dbReference type="Proteomes" id="UP000284706"/>
    </source>
</evidence>
<dbReference type="SUPFAM" id="SSF102588">
    <property type="entry name" value="LmbE-like"/>
    <property type="match status" value="1"/>
</dbReference>
<dbReference type="Pfam" id="PF02585">
    <property type="entry name" value="PIG-L"/>
    <property type="match status" value="1"/>
</dbReference>
<dbReference type="GO" id="GO:0016020">
    <property type="term" value="C:membrane"/>
    <property type="evidence" value="ECO:0007669"/>
    <property type="project" value="GOC"/>
</dbReference>
<evidence type="ECO:0000313" key="4">
    <source>
        <dbReference type="EMBL" id="PPQ96831.1"/>
    </source>
</evidence>
<reference evidence="4 5" key="1">
    <citation type="journal article" date="2018" name="Evol. Lett.">
        <title>Horizontal gene cluster transfer increased hallucinogenic mushroom diversity.</title>
        <authorList>
            <person name="Reynolds H.T."/>
            <person name="Vijayakumar V."/>
            <person name="Gluck-Thaler E."/>
            <person name="Korotkin H.B."/>
            <person name="Matheny P.B."/>
            <person name="Slot J.C."/>
        </authorList>
    </citation>
    <scope>NUCLEOTIDE SEQUENCE [LARGE SCALE GENOMIC DNA]</scope>
    <source>
        <strain evidence="4 5">SRW20</strain>
    </source>
</reference>
<dbReference type="InterPro" id="IPR024078">
    <property type="entry name" value="LmbE-like_dom_sf"/>
</dbReference>
<dbReference type="EC" id="3.5.1.89" evidence="2"/>
<evidence type="ECO:0000256" key="2">
    <source>
        <dbReference type="ARBA" id="ARBA00012176"/>
    </source>
</evidence>
<dbReference type="FunCoup" id="A0A409Y1I5">
    <property type="interactions" value="233"/>
</dbReference>
<accession>A0A409Y1I5</accession>
<evidence type="ECO:0000256" key="1">
    <source>
        <dbReference type="ARBA" id="ARBA00006066"/>
    </source>
</evidence>
<keyword evidence="5" id="KW-1185">Reference proteome</keyword>
<dbReference type="GO" id="GO:0000225">
    <property type="term" value="F:N-acetylglucosaminylphosphatidylinositol deacetylase activity"/>
    <property type="evidence" value="ECO:0007669"/>
    <property type="project" value="UniProtKB-EC"/>
</dbReference>
<dbReference type="UniPathway" id="UPA00196"/>
<dbReference type="AlphaFoldDB" id="A0A409Y1I5"/>
<dbReference type="OrthoDB" id="440160at2759"/>
<evidence type="ECO:0000256" key="3">
    <source>
        <dbReference type="SAM" id="SignalP"/>
    </source>
</evidence>
<gene>
    <name evidence="4" type="ORF">CVT26_006000</name>
</gene>
<comment type="caution">
    <text evidence="4">The sequence shown here is derived from an EMBL/GenBank/DDBJ whole genome shotgun (WGS) entry which is preliminary data.</text>
</comment>
<dbReference type="PANTHER" id="PTHR12993:SF11">
    <property type="entry name" value="N-ACETYLGLUCOSAMINYL-PHOSPHATIDYLINOSITOL DE-N-ACETYLASE"/>
    <property type="match status" value="1"/>
</dbReference>
<dbReference type="EMBL" id="NHYE01001319">
    <property type="protein sequence ID" value="PPQ96831.1"/>
    <property type="molecule type" value="Genomic_DNA"/>
</dbReference>
<proteinExistence type="inferred from homology"/>
<feature type="chain" id="PRO_5019069212" description="N-acetylglucosaminylphosphatidylinositol deacetylase" evidence="3">
    <location>
        <begin position="18"/>
        <end position="293"/>
    </location>
</feature>
<feature type="signal peptide" evidence="3">
    <location>
        <begin position="1"/>
        <end position="17"/>
    </location>
</feature>
<organism evidence="4 5">
    <name type="scientific">Gymnopilus dilepis</name>
    <dbReference type="NCBI Taxonomy" id="231916"/>
    <lineage>
        <taxon>Eukaryota</taxon>
        <taxon>Fungi</taxon>
        <taxon>Dikarya</taxon>
        <taxon>Basidiomycota</taxon>
        <taxon>Agaricomycotina</taxon>
        <taxon>Agaricomycetes</taxon>
        <taxon>Agaricomycetidae</taxon>
        <taxon>Agaricales</taxon>
        <taxon>Agaricineae</taxon>
        <taxon>Hymenogastraceae</taxon>
        <taxon>Gymnopilus</taxon>
    </lineage>
</organism>
<dbReference type="Proteomes" id="UP000284706">
    <property type="component" value="Unassembled WGS sequence"/>
</dbReference>
<dbReference type="InParanoid" id="A0A409Y1I5"/>
<name>A0A409Y1I5_9AGAR</name>
<dbReference type="GO" id="GO:0005783">
    <property type="term" value="C:endoplasmic reticulum"/>
    <property type="evidence" value="ECO:0007669"/>
    <property type="project" value="TreeGrafter"/>
</dbReference>
<dbReference type="Gene3D" id="3.40.50.10320">
    <property type="entry name" value="LmbE-like"/>
    <property type="match status" value="1"/>
</dbReference>
<protein>
    <recommendedName>
        <fullName evidence="2">N-acetylglucosaminylphosphatidylinositol deacetylase</fullName>
        <ecNumber evidence="2">3.5.1.89</ecNumber>
    </recommendedName>
</protein>